<evidence type="ECO:0000256" key="6">
    <source>
        <dbReference type="ARBA" id="ARBA00022840"/>
    </source>
</evidence>
<organism evidence="14 15">
    <name type="scientific">Streptococcus suis (strain GZ1)</name>
    <dbReference type="NCBI Taxonomy" id="423211"/>
    <lineage>
        <taxon>Bacteria</taxon>
        <taxon>Bacillati</taxon>
        <taxon>Bacillota</taxon>
        <taxon>Bacilli</taxon>
        <taxon>Lactobacillales</taxon>
        <taxon>Streptococcaceae</taxon>
        <taxon>Streptococcus</taxon>
    </lineage>
</organism>
<feature type="domain" description="CTP synthase N-terminal" evidence="13">
    <location>
        <begin position="41"/>
        <end position="305"/>
    </location>
</feature>
<dbReference type="EMBL" id="CP000837">
    <property type="protein sequence ID" value="ADE30773.1"/>
    <property type="molecule type" value="Genomic_DNA"/>
</dbReference>
<evidence type="ECO:0000259" key="12">
    <source>
        <dbReference type="Pfam" id="PF00117"/>
    </source>
</evidence>
<dbReference type="SUPFAM" id="SSF52317">
    <property type="entry name" value="Class I glutamine amidotransferase-like"/>
    <property type="match status" value="1"/>
</dbReference>
<feature type="binding site" evidence="11">
    <location>
        <position position="501"/>
    </location>
    <ligand>
        <name>L-glutamine</name>
        <dbReference type="ChEBI" id="CHEBI:58359"/>
    </ligand>
</feature>
<protein>
    <recommendedName>
        <fullName evidence="11">CTP synthase</fullName>
        <ecNumber evidence="11">6.3.4.2</ecNumber>
    </recommendedName>
    <alternativeName>
        <fullName evidence="11">Cytidine 5'-triphosphate synthase</fullName>
    </alternativeName>
    <alternativeName>
        <fullName evidence="11">Cytidine triphosphate synthetase</fullName>
        <shortName evidence="11">CTP synthetase</shortName>
        <shortName evidence="11">CTPS</shortName>
    </alternativeName>
    <alternativeName>
        <fullName evidence="11">UTP--ammonia ligase</fullName>
    </alternativeName>
</protein>
<name>D5AG08_STRGZ</name>
<feature type="binding site" evidence="11">
    <location>
        <begin position="186"/>
        <end position="188"/>
    </location>
    <ligand>
        <name>CTP</name>
        <dbReference type="ChEBI" id="CHEBI:37563"/>
        <note>allosteric inhibitor</note>
    </ligand>
</feature>
<dbReference type="GO" id="GO:0042802">
    <property type="term" value="F:identical protein binding"/>
    <property type="evidence" value="ECO:0007669"/>
    <property type="project" value="TreeGrafter"/>
</dbReference>
<keyword evidence="5 11" id="KW-0547">Nucleotide-binding</keyword>
<feature type="binding site" evidence="11">
    <location>
        <position position="280"/>
    </location>
    <ligand>
        <name>ATP</name>
        <dbReference type="ChEBI" id="CHEBI:30616"/>
    </ligand>
</feature>
<dbReference type="Pfam" id="PF06418">
    <property type="entry name" value="CTP_synth_N"/>
    <property type="match status" value="1"/>
</dbReference>
<keyword evidence="14" id="KW-0456">Lyase</keyword>
<feature type="binding site" evidence="11">
    <location>
        <position position="51"/>
    </location>
    <ligand>
        <name>CTP</name>
        <dbReference type="ChEBI" id="CHEBI:37563"/>
        <note>allosteric inhibitor</note>
    </ligand>
</feature>
<keyword evidence="7 11" id="KW-0460">Magnesium</keyword>
<dbReference type="GO" id="GO:0004359">
    <property type="term" value="F:glutaminase activity"/>
    <property type="evidence" value="ECO:0007669"/>
    <property type="project" value="RHEA"/>
</dbReference>
<dbReference type="EC" id="6.3.4.2" evidence="11"/>
<dbReference type="InterPro" id="IPR027417">
    <property type="entry name" value="P-loop_NTPase"/>
</dbReference>
<dbReference type="InterPro" id="IPR029062">
    <property type="entry name" value="Class_I_gatase-like"/>
</dbReference>
<dbReference type="GO" id="GO:0016829">
    <property type="term" value="F:lyase activity"/>
    <property type="evidence" value="ECO:0007669"/>
    <property type="project" value="UniProtKB-KW"/>
</dbReference>
<feature type="active site" description="Nucleophile; for glutamine hydrolysis" evidence="11">
    <location>
        <position position="419"/>
    </location>
</feature>
<dbReference type="GO" id="GO:0097268">
    <property type="term" value="C:cytoophidium"/>
    <property type="evidence" value="ECO:0007669"/>
    <property type="project" value="UniProtKB-ARBA"/>
</dbReference>
<evidence type="ECO:0000313" key="14">
    <source>
        <dbReference type="EMBL" id="ADE30773.1"/>
    </source>
</evidence>
<dbReference type="KEGG" id="ssw:SSGZ1_0308"/>
<dbReference type="FunFam" id="3.40.50.300:FF:000009">
    <property type="entry name" value="CTP synthase"/>
    <property type="match status" value="1"/>
</dbReference>
<feature type="binding site" evidence="11">
    <location>
        <position position="179"/>
    </location>
    <ligand>
        <name>Mg(2+)</name>
        <dbReference type="ChEBI" id="CHEBI:18420"/>
    </ligand>
</feature>
<dbReference type="CDD" id="cd03113">
    <property type="entry name" value="CTPS_N"/>
    <property type="match status" value="1"/>
</dbReference>
<dbReference type="HAMAP" id="MF_01227">
    <property type="entry name" value="PyrG"/>
    <property type="match status" value="1"/>
</dbReference>
<dbReference type="InterPro" id="IPR017456">
    <property type="entry name" value="CTP_synthase_N"/>
</dbReference>
<evidence type="ECO:0000256" key="9">
    <source>
        <dbReference type="ARBA" id="ARBA00022975"/>
    </source>
</evidence>
<dbReference type="Gene3D" id="3.40.50.880">
    <property type="match status" value="1"/>
</dbReference>
<dbReference type="UniPathway" id="UPA00159">
    <property type="reaction ID" value="UER00277"/>
</dbReference>
<feature type="binding site" evidence="11">
    <location>
        <position position="262"/>
    </location>
    <ligand>
        <name>UTP</name>
        <dbReference type="ChEBI" id="CHEBI:46398"/>
    </ligand>
</feature>
<dbReference type="SUPFAM" id="SSF52540">
    <property type="entry name" value="P-loop containing nucleoside triphosphate hydrolases"/>
    <property type="match status" value="1"/>
</dbReference>
<evidence type="ECO:0000256" key="7">
    <source>
        <dbReference type="ARBA" id="ARBA00022842"/>
    </source>
</evidence>
<comment type="catalytic activity">
    <reaction evidence="10 11">
        <text>UTP + L-glutamine + ATP + H2O = CTP + L-glutamate + ADP + phosphate + 2 H(+)</text>
        <dbReference type="Rhea" id="RHEA:26426"/>
        <dbReference type="ChEBI" id="CHEBI:15377"/>
        <dbReference type="ChEBI" id="CHEBI:15378"/>
        <dbReference type="ChEBI" id="CHEBI:29985"/>
        <dbReference type="ChEBI" id="CHEBI:30616"/>
        <dbReference type="ChEBI" id="CHEBI:37563"/>
        <dbReference type="ChEBI" id="CHEBI:43474"/>
        <dbReference type="ChEBI" id="CHEBI:46398"/>
        <dbReference type="ChEBI" id="CHEBI:58359"/>
        <dbReference type="ChEBI" id="CHEBI:456216"/>
        <dbReference type="EC" id="6.3.4.2"/>
    </reaction>
</comment>
<evidence type="ECO:0000256" key="1">
    <source>
        <dbReference type="ARBA" id="ARBA00005171"/>
    </source>
</evidence>
<evidence type="ECO:0000313" key="15">
    <source>
        <dbReference type="Proteomes" id="UP000002359"/>
    </source>
</evidence>
<keyword evidence="6 11" id="KW-0067">ATP-binding</keyword>
<dbReference type="GO" id="GO:0019856">
    <property type="term" value="P:pyrimidine nucleobase biosynthetic process"/>
    <property type="evidence" value="ECO:0007669"/>
    <property type="project" value="TreeGrafter"/>
</dbReference>
<dbReference type="GO" id="GO:0044210">
    <property type="term" value="P:'de novo' CTP biosynthetic process"/>
    <property type="evidence" value="ECO:0007669"/>
    <property type="project" value="UniProtKB-UniRule"/>
</dbReference>
<gene>
    <name evidence="11" type="primary">pyrG</name>
    <name evidence="14" type="ordered locus">SSGZ1_0308</name>
</gene>
<comment type="subunit">
    <text evidence="11">Homotetramer.</text>
</comment>
<feature type="active site" evidence="11">
    <location>
        <position position="548"/>
    </location>
</feature>
<dbReference type="NCBIfam" id="TIGR00337">
    <property type="entry name" value="PyrG"/>
    <property type="match status" value="1"/>
</dbReference>
<keyword evidence="3 11" id="KW-0436">Ligase</keyword>
<dbReference type="GO" id="GO:0005524">
    <property type="term" value="F:ATP binding"/>
    <property type="evidence" value="ECO:0007669"/>
    <property type="project" value="UniProtKB-KW"/>
</dbReference>
<comment type="activity regulation">
    <text evidence="11">Allosterically activated by GTP, when glutamine is the substrate; GTP has no effect on the reaction when ammonia is the substrate. The allosteric effector GTP functions by stabilizing the protein conformation that binds the tetrahedral intermediate(s) formed during glutamine hydrolysis. Inhibited by the product CTP, via allosteric rather than competitive inhibition.</text>
</comment>
<dbReference type="Gene3D" id="3.40.50.300">
    <property type="entry name" value="P-loop containing nucleotide triphosphate hydrolases"/>
    <property type="match status" value="1"/>
</dbReference>
<comment type="pathway">
    <text evidence="1 11">Pyrimidine metabolism; CTP biosynthesis via de novo pathway; CTP from UDP: step 2/2.</text>
</comment>
<feature type="binding site" evidence="11">
    <location>
        <position position="262"/>
    </location>
    <ligand>
        <name>CTP</name>
        <dbReference type="ChEBI" id="CHEBI:37563"/>
        <note>allosteric inhibitor</note>
    </ligand>
</feature>
<evidence type="ECO:0000256" key="4">
    <source>
        <dbReference type="ARBA" id="ARBA00022723"/>
    </source>
</evidence>
<dbReference type="MEROPS" id="C26.964"/>
<dbReference type="NCBIfam" id="NF003792">
    <property type="entry name" value="PRK05380.1"/>
    <property type="match status" value="1"/>
</dbReference>
<feature type="binding site" evidence="11">
    <location>
        <begin position="52"/>
        <end position="57"/>
    </location>
    <ligand>
        <name>ATP</name>
        <dbReference type="ChEBI" id="CHEBI:30616"/>
    </ligand>
</feature>
<dbReference type="InterPro" id="IPR017926">
    <property type="entry name" value="GATASE"/>
</dbReference>
<evidence type="ECO:0000256" key="8">
    <source>
        <dbReference type="ARBA" id="ARBA00022962"/>
    </source>
</evidence>
<comment type="miscellaneous">
    <text evidence="11">CTPSs have evolved a hybrid strategy for distinguishing between UTP and CTP. The overlapping regions of the product feedback inhibitory and substrate sites recognize a common feature in both compounds, the triphosphate moiety. To differentiate isosteric substrate and product pyrimidine rings, an additional pocket far from the expected kinase/ligase catalytic site, specifically recognizes the cytosine and ribose portions of the product inhibitor.</text>
</comment>
<feature type="binding site" evidence="11">
    <location>
        <position position="51"/>
    </location>
    <ligand>
        <name>UTP</name>
        <dbReference type="ChEBI" id="CHEBI:46398"/>
    </ligand>
</feature>
<evidence type="ECO:0000256" key="10">
    <source>
        <dbReference type="ARBA" id="ARBA00047781"/>
    </source>
</evidence>
<evidence type="ECO:0000256" key="11">
    <source>
        <dbReference type="HAMAP-Rule" id="MF_01227"/>
    </source>
</evidence>
<keyword evidence="8 11" id="KW-0315">Glutamine amidotransferase</keyword>
<reference evidence="14 15" key="1">
    <citation type="journal article" date="2009" name="J. Infect. Dis.">
        <title>Clinical, experimental, and genomic differences between intermediately pathogenic, highly pathogenic, and epidemic Streptococcus suis.</title>
        <authorList>
            <person name="Ye C."/>
            <person name="Zheng H."/>
            <person name="Zhang J."/>
            <person name="Jing H."/>
            <person name="Wang L."/>
            <person name="Xiong Y."/>
            <person name="Wang W."/>
            <person name="Zhou Z."/>
            <person name="Sun Q."/>
            <person name="Luo X."/>
            <person name="Du H."/>
            <person name="Gottschalk M."/>
            <person name="Xu J."/>
        </authorList>
    </citation>
    <scope>NUCLEOTIDE SEQUENCE [LARGE SCALE GENOMIC DNA]</scope>
    <source>
        <strain evidence="14 15">GZ1</strain>
    </source>
</reference>
<evidence type="ECO:0000259" key="13">
    <source>
        <dbReference type="Pfam" id="PF06418"/>
    </source>
</evidence>
<feature type="region of interest" description="Amidoligase domain" evidence="11">
    <location>
        <begin position="1"/>
        <end position="305"/>
    </location>
</feature>
<feature type="binding site" evidence="11">
    <location>
        <position position="392"/>
    </location>
    <ligand>
        <name>L-glutamine</name>
        <dbReference type="ChEBI" id="CHEBI:58359"/>
    </ligand>
</feature>
<feature type="binding site" evidence="11">
    <location>
        <position position="443"/>
    </location>
    <ligand>
        <name>L-glutamine</name>
        <dbReference type="ChEBI" id="CHEBI:58359"/>
    </ligand>
</feature>
<feature type="binding site" evidence="11">
    <location>
        <position position="109"/>
    </location>
    <ligand>
        <name>Mg(2+)</name>
        <dbReference type="ChEBI" id="CHEBI:18420"/>
    </ligand>
</feature>
<dbReference type="Proteomes" id="UP000002359">
    <property type="component" value="Chromosome"/>
</dbReference>
<sequence>MRSELPSDRELFLFFLQVNRKYPHKLLPISLNRRKGVCMTKYIFVTGGVVSSIGKGIVAASLGRLLKNRGLKVTIQKFDPYINIDPGTMSPYQHGEVFVTDDGAETDLDLGHYERFIDINLNKYSNVTTGKIYSEVLRKERKGEYLGATVQVIPHITDALKDKIKRAARTTDADVIITEVGGTVGDIESLPFLEALRQMKADVGSDNVMYIHTTLLPYLKAAGEMKTKPTQHSVKELRGLGIQPNMLVIRTEQPAGQGIKNKLAQFCDVAPEAVIESLDVEHLYQIPLNMQAQNMDQIVCDHLKLDVPPADMTEWTAMVNKVLNLQKKVKIALVGKYVELQDAYISVVEALKHSGYANDAAIELDWVNANDLTAENVAERLGQAQGIIVPGGFGQRGTEGKIQAIRYARENDVPMLGVCLGMQLTCVEFARHVLGLEGANSFELDPETKYPIIDIMRDQIGVEDLGGTLRLGLYPSKLKRGSKAAAAYDNQEVVQRRHRHRYEFNNDFREQFEKAGFVFSGVSPDNRLVEIVEIPENKFFVACQYHPELQSRPNRPEGLYTAFVSAAMENEK</sequence>
<feature type="active site" evidence="11">
    <location>
        <position position="546"/>
    </location>
</feature>
<comment type="function">
    <text evidence="11">Catalyzes the ATP-dependent amination of UTP to CTP with either L-glutamine or ammonia as the source of nitrogen. Regulates intracellular CTP levels through interactions with the four ribonucleotide triphosphates.</text>
</comment>
<feature type="binding site" evidence="11">
    <location>
        <begin position="226"/>
        <end position="231"/>
    </location>
    <ligand>
        <name>UTP</name>
        <dbReference type="ChEBI" id="CHEBI:46398"/>
    </ligand>
</feature>
<dbReference type="GO" id="GO:0046872">
    <property type="term" value="F:metal ion binding"/>
    <property type="evidence" value="ECO:0007669"/>
    <property type="project" value="UniProtKB-KW"/>
</dbReference>
<evidence type="ECO:0000256" key="5">
    <source>
        <dbReference type="ARBA" id="ARBA00022741"/>
    </source>
</evidence>
<dbReference type="InterPro" id="IPR004468">
    <property type="entry name" value="CTP_synthase"/>
</dbReference>
<evidence type="ECO:0000256" key="3">
    <source>
        <dbReference type="ARBA" id="ARBA00022598"/>
    </source>
</evidence>
<dbReference type="HOGENOM" id="CLU_011675_5_0_9"/>
<comment type="catalytic activity">
    <reaction evidence="11">
        <text>UTP + NH4(+) + ATP = CTP + ADP + phosphate + 2 H(+)</text>
        <dbReference type="Rhea" id="RHEA:16597"/>
        <dbReference type="ChEBI" id="CHEBI:15378"/>
        <dbReference type="ChEBI" id="CHEBI:28938"/>
        <dbReference type="ChEBI" id="CHEBI:30616"/>
        <dbReference type="ChEBI" id="CHEBI:37563"/>
        <dbReference type="ChEBI" id="CHEBI:43474"/>
        <dbReference type="ChEBI" id="CHEBI:46398"/>
        <dbReference type="ChEBI" id="CHEBI:456216"/>
    </reaction>
</comment>
<proteinExistence type="inferred from homology"/>
<dbReference type="Pfam" id="PF00117">
    <property type="entry name" value="GATase"/>
    <property type="match status" value="1"/>
</dbReference>
<feature type="binding site" evidence="11">
    <location>
        <begin position="420"/>
        <end position="423"/>
    </location>
    <ligand>
        <name>L-glutamine</name>
        <dbReference type="ChEBI" id="CHEBI:58359"/>
    </ligand>
</feature>
<dbReference type="PATRIC" id="fig|423211.3.peg.307"/>
<dbReference type="PROSITE" id="PS51273">
    <property type="entry name" value="GATASE_TYPE_1"/>
    <property type="match status" value="1"/>
</dbReference>
<dbReference type="GO" id="GO:0003883">
    <property type="term" value="F:CTP synthase activity"/>
    <property type="evidence" value="ECO:0007669"/>
    <property type="project" value="UniProtKB-UniRule"/>
</dbReference>
<accession>D5AG08</accession>
<dbReference type="PANTHER" id="PTHR11550">
    <property type="entry name" value="CTP SYNTHASE"/>
    <property type="match status" value="1"/>
</dbReference>
<comment type="catalytic activity">
    <reaction evidence="11">
        <text>L-glutamine + H2O = L-glutamate + NH4(+)</text>
        <dbReference type="Rhea" id="RHEA:15889"/>
        <dbReference type="ChEBI" id="CHEBI:15377"/>
        <dbReference type="ChEBI" id="CHEBI:28938"/>
        <dbReference type="ChEBI" id="CHEBI:29985"/>
        <dbReference type="ChEBI" id="CHEBI:58359"/>
    </reaction>
</comment>
<dbReference type="GO" id="GO:0005829">
    <property type="term" value="C:cytosol"/>
    <property type="evidence" value="ECO:0007669"/>
    <property type="project" value="TreeGrafter"/>
</dbReference>
<dbReference type="PANTHER" id="PTHR11550:SF0">
    <property type="entry name" value="CTP SYNTHASE-RELATED"/>
    <property type="match status" value="1"/>
</dbReference>
<dbReference type="FunFam" id="3.40.50.880:FF:000002">
    <property type="entry name" value="CTP synthase"/>
    <property type="match status" value="1"/>
</dbReference>
<dbReference type="AlphaFoldDB" id="D5AG08"/>
<comment type="similarity">
    <text evidence="2 11">Belongs to the CTP synthase family.</text>
</comment>
<evidence type="ECO:0000256" key="2">
    <source>
        <dbReference type="ARBA" id="ARBA00007533"/>
    </source>
</evidence>
<dbReference type="CDD" id="cd01746">
    <property type="entry name" value="GATase1_CTP_Synthase"/>
    <property type="match status" value="1"/>
</dbReference>
<keyword evidence="4 11" id="KW-0479">Metal-binding</keyword>
<feature type="domain" description="Glutamine amidotransferase" evidence="12">
    <location>
        <begin position="340"/>
        <end position="564"/>
    </location>
</feature>
<dbReference type="InterPro" id="IPR033828">
    <property type="entry name" value="GATase1_CTP_Synthase"/>
</dbReference>
<comment type="caution">
    <text evidence="11">Lacks conserved residue(s) required for the propagation of feature annotation.</text>
</comment>
<feature type="binding site" evidence="11">
    <location>
        <position position="109"/>
    </location>
    <ligand>
        <name>ATP</name>
        <dbReference type="ChEBI" id="CHEBI:30616"/>
    </ligand>
</feature>
<feature type="binding site" evidence="11">
    <location>
        <begin position="226"/>
        <end position="231"/>
    </location>
    <ligand>
        <name>CTP</name>
        <dbReference type="ChEBI" id="CHEBI:37563"/>
        <note>allosteric inhibitor</note>
    </ligand>
</feature>
<feature type="binding site" evidence="11">
    <location>
        <position position="92"/>
    </location>
    <ligand>
        <name>L-glutamine</name>
        <dbReference type="ChEBI" id="CHEBI:58359"/>
    </ligand>
</feature>
<keyword evidence="9 11" id="KW-0665">Pyrimidine biosynthesis</keyword>